<evidence type="ECO:0000313" key="6">
    <source>
        <dbReference type="Proteomes" id="UP001497045"/>
    </source>
</evidence>
<dbReference type="SUPFAM" id="SSF116734">
    <property type="entry name" value="DNA methylase specificity domain"/>
    <property type="match status" value="2"/>
</dbReference>
<keyword evidence="2" id="KW-0680">Restriction system</keyword>
<dbReference type="EC" id="3.1.21.-" evidence="5"/>
<accession>A0ABU9I9K3</accession>
<dbReference type="Gene3D" id="3.90.220.20">
    <property type="entry name" value="DNA methylase specificity domains"/>
    <property type="match status" value="2"/>
</dbReference>
<dbReference type="InterPro" id="IPR000055">
    <property type="entry name" value="Restrct_endonuc_typeI_TRD"/>
</dbReference>
<comment type="caution">
    <text evidence="5">The sequence shown here is derived from an EMBL/GenBank/DDBJ whole genome shotgun (WGS) entry which is preliminary data.</text>
</comment>
<dbReference type="PANTHER" id="PTHR30408">
    <property type="entry name" value="TYPE-1 RESTRICTION ENZYME ECOKI SPECIFICITY PROTEIN"/>
    <property type="match status" value="1"/>
</dbReference>
<dbReference type="CDD" id="cd17252">
    <property type="entry name" value="RMtype1_S_EcoKI-TRD1-CR1_like"/>
    <property type="match status" value="1"/>
</dbReference>
<evidence type="ECO:0000256" key="1">
    <source>
        <dbReference type="ARBA" id="ARBA00010923"/>
    </source>
</evidence>
<keyword evidence="5" id="KW-0255">Endonuclease</keyword>
<dbReference type="GO" id="GO:0004519">
    <property type="term" value="F:endonuclease activity"/>
    <property type="evidence" value="ECO:0007669"/>
    <property type="project" value="UniProtKB-KW"/>
</dbReference>
<dbReference type="InterPro" id="IPR052021">
    <property type="entry name" value="Type-I_RS_S_subunit"/>
</dbReference>
<dbReference type="InterPro" id="IPR044946">
    <property type="entry name" value="Restrct_endonuc_typeI_TRD_sf"/>
</dbReference>
<dbReference type="Proteomes" id="UP001497045">
    <property type="component" value="Unassembled WGS sequence"/>
</dbReference>
<dbReference type="Pfam" id="PF01420">
    <property type="entry name" value="Methylase_S"/>
    <property type="match status" value="1"/>
</dbReference>
<name>A0ABU9I9K3_9SPHN</name>
<dbReference type="RefSeq" id="WP_341671633.1">
    <property type="nucleotide sequence ID" value="NZ_JBBYHV010000001.1"/>
</dbReference>
<organism evidence="5 6">
    <name type="scientific">Aurantiacibacter gilvus</name>
    <dbReference type="NCBI Taxonomy" id="3139141"/>
    <lineage>
        <taxon>Bacteria</taxon>
        <taxon>Pseudomonadati</taxon>
        <taxon>Pseudomonadota</taxon>
        <taxon>Alphaproteobacteria</taxon>
        <taxon>Sphingomonadales</taxon>
        <taxon>Erythrobacteraceae</taxon>
        <taxon>Aurantiacibacter</taxon>
    </lineage>
</organism>
<dbReference type="EMBL" id="JBBYHV010000001">
    <property type="protein sequence ID" value="MEL1249092.1"/>
    <property type="molecule type" value="Genomic_DNA"/>
</dbReference>
<dbReference type="GO" id="GO:0016787">
    <property type="term" value="F:hydrolase activity"/>
    <property type="evidence" value="ECO:0007669"/>
    <property type="project" value="UniProtKB-KW"/>
</dbReference>
<evidence type="ECO:0000256" key="2">
    <source>
        <dbReference type="ARBA" id="ARBA00022747"/>
    </source>
</evidence>
<protein>
    <submittedName>
        <fullName evidence="5">Restriction endonuclease subunit S</fullName>
        <ecNumber evidence="5">3.1.21.-</ecNumber>
    </submittedName>
</protein>
<comment type="similarity">
    <text evidence="1">Belongs to the type-I restriction system S methylase family.</text>
</comment>
<feature type="domain" description="Type I restriction modification DNA specificity" evidence="4">
    <location>
        <begin position="226"/>
        <end position="396"/>
    </location>
</feature>
<sequence>MSDVFDEPKVPKLRFPEFDGDWVRVPLNMALREKKSRNRDGRFSKSDVLSVSGEVGVVNQIAHMGRSYAGVSVSDYHIVENGDVVYTKSPLKNNPFGIIKTNHGPPGIVSTLYAVYEVREEHDPGFWGRFFELDDRTNHYLMPLVHKGAKNDMKINNARVLIDPVVHPQLSEQQKIASFFNDLDARTHFLGRRLDALMNYKGCLIQRIFSRELRFTRDDGTSFPRWEEKQIGDMGISFGGLTGKSADDFGDGLPFVTYRQVFGASSIKLEECEFVRIDKHERQNQLRYGDILLTTSSETPAEVGFASVVLDHPDQLFLNSFCFVLRPHSVDDLNPNFARYLFRSPGYRQLVYPLAQGSTRYNLSKSSFLKLRLSIPHPDEQRKIADLLLALDDKIDGVTKQIGAMQSFKKGLLQQMFV</sequence>
<keyword evidence="6" id="KW-1185">Reference proteome</keyword>
<proteinExistence type="inferred from homology"/>
<dbReference type="PANTHER" id="PTHR30408:SF12">
    <property type="entry name" value="TYPE I RESTRICTION ENZYME MJAVIII SPECIFICITY SUBUNIT"/>
    <property type="match status" value="1"/>
</dbReference>
<keyword evidence="5" id="KW-0378">Hydrolase</keyword>
<keyword evidence="3" id="KW-0238">DNA-binding</keyword>
<evidence type="ECO:0000313" key="5">
    <source>
        <dbReference type="EMBL" id="MEL1249092.1"/>
    </source>
</evidence>
<evidence type="ECO:0000259" key="4">
    <source>
        <dbReference type="Pfam" id="PF01420"/>
    </source>
</evidence>
<gene>
    <name evidence="5" type="ORF">AAEO60_00250</name>
</gene>
<evidence type="ECO:0000256" key="3">
    <source>
        <dbReference type="ARBA" id="ARBA00023125"/>
    </source>
</evidence>
<reference evidence="5 6" key="1">
    <citation type="submission" date="2024-04" db="EMBL/GenBank/DDBJ databases">
        <title>Aurantiacibacter sp. DGU6 16S ribosomal RNA gene Genome sequencing and assembly.</title>
        <authorList>
            <person name="Park S."/>
        </authorList>
    </citation>
    <scope>NUCLEOTIDE SEQUENCE [LARGE SCALE GENOMIC DNA]</scope>
    <source>
        <strain evidence="5 6">DGU6</strain>
    </source>
</reference>
<keyword evidence="5" id="KW-0540">Nuclease</keyword>